<dbReference type="OrthoDB" id="62528at2759"/>
<dbReference type="Gene3D" id="1.10.418.10">
    <property type="entry name" value="Calponin-like domain"/>
    <property type="match status" value="1"/>
</dbReference>
<feature type="compositionally biased region" description="Low complexity" evidence="1">
    <location>
        <begin position="204"/>
        <end position="226"/>
    </location>
</feature>
<dbReference type="EMBL" id="MKKU01000013">
    <property type="protein sequence ID" value="RNF27180.1"/>
    <property type="molecule type" value="Genomic_DNA"/>
</dbReference>
<dbReference type="PANTHER" id="PTHR12509">
    <property type="entry name" value="SPERMATOGENESIS-ASSOCIATED 4-RELATED"/>
    <property type="match status" value="1"/>
</dbReference>
<dbReference type="Pfam" id="PF06294">
    <property type="entry name" value="CH_2"/>
    <property type="match status" value="1"/>
</dbReference>
<dbReference type="GO" id="GO:0008017">
    <property type="term" value="F:microtubule binding"/>
    <property type="evidence" value="ECO:0007669"/>
    <property type="project" value="TreeGrafter"/>
</dbReference>
<evidence type="ECO:0000256" key="1">
    <source>
        <dbReference type="SAM" id="MobiDB-lite"/>
    </source>
</evidence>
<dbReference type="GO" id="GO:0051493">
    <property type="term" value="P:regulation of cytoskeleton organization"/>
    <property type="evidence" value="ECO:0007669"/>
    <property type="project" value="TreeGrafter"/>
</dbReference>
<evidence type="ECO:0000313" key="4">
    <source>
        <dbReference type="Proteomes" id="UP000284403"/>
    </source>
</evidence>
<evidence type="ECO:0000313" key="3">
    <source>
        <dbReference type="EMBL" id="RNF27180.1"/>
    </source>
</evidence>
<dbReference type="AlphaFoldDB" id="A0A3R7M5Y0"/>
<feature type="region of interest" description="Disordered" evidence="1">
    <location>
        <begin position="204"/>
        <end position="293"/>
    </location>
</feature>
<feature type="region of interest" description="Disordered" evidence="1">
    <location>
        <begin position="378"/>
        <end position="413"/>
    </location>
</feature>
<feature type="compositionally biased region" description="Basic and acidic residues" evidence="1">
    <location>
        <begin position="262"/>
        <end position="273"/>
    </location>
</feature>
<dbReference type="Proteomes" id="UP000284403">
    <property type="component" value="Unassembled WGS sequence"/>
</dbReference>
<feature type="region of interest" description="Disordered" evidence="1">
    <location>
        <begin position="789"/>
        <end position="808"/>
    </location>
</feature>
<comment type="caution">
    <text evidence="3">The sequence shown here is derived from an EMBL/GenBank/DDBJ whole genome shotgun (WGS) entry which is preliminary data.</text>
</comment>
<dbReference type="GeneID" id="40314165"/>
<dbReference type="InterPro" id="IPR036872">
    <property type="entry name" value="CH_dom_sf"/>
</dbReference>
<protein>
    <recommendedName>
        <fullName evidence="2">CH-like domain-containing protein</fullName>
    </recommendedName>
</protein>
<proteinExistence type="predicted"/>
<feature type="compositionally biased region" description="Low complexity" evidence="1">
    <location>
        <begin position="274"/>
        <end position="283"/>
    </location>
</feature>
<feature type="domain" description="CH-like" evidence="2">
    <location>
        <begin position="21"/>
        <end position="114"/>
    </location>
</feature>
<feature type="region of interest" description="Disordered" evidence="1">
    <location>
        <begin position="957"/>
        <end position="989"/>
    </location>
</feature>
<keyword evidence="4" id="KW-1185">Reference proteome</keyword>
<accession>A0A3R7M5Y0</accession>
<organism evidence="3 4">
    <name type="scientific">Trypanosoma conorhini</name>
    <dbReference type="NCBI Taxonomy" id="83891"/>
    <lineage>
        <taxon>Eukaryota</taxon>
        <taxon>Discoba</taxon>
        <taxon>Euglenozoa</taxon>
        <taxon>Kinetoplastea</taxon>
        <taxon>Metakinetoplastina</taxon>
        <taxon>Trypanosomatida</taxon>
        <taxon>Trypanosomatidae</taxon>
        <taxon>Trypanosoma</taxon>
    </lineage>
</organism>
<reference evidence="3 4" key="1">
    <citation type="journal article" date="2018" name="BMC Genomics">
        <title>Genomic comparison of Trypanosoma conorhini and Trypanosoma rangeli to Trypanosoma cruzi strains of high and low virulence.</title>
        <authorList>
            <person name="Bradwell K.R."/>
            <person name="Koparde V.N."/>
            <person name="Matveyev A.V."/>
            <person name="Serrano M.G."/>
            <person name="Alves J.M."/>
            <person name="Parikh H."/>
            <person name="Huang B."/>
            <person name="Lee V."/>
            <person name="Espinosa-Alvarez O."/>
            <person name="Ortiz P.A."/>
            <person name="Costa-Martins A.G."/>
            <person name="Teixeira M.M."/>
            <person name="Buck G.A."/>
        </authorList>
    </citation>
    <scope>NUCLEOTIDE SEQUENCE [LARGE SCALE GENOMIC DNA]</scope>
    <source>
        <strain evidence="3 4">025E</strain>
    </source>
</reference>
<name>A0A3R7M5Y0_9TRYP</name>
<dbReference type="RefSeq" id="XP_029232386.1">
    <property type="nucleotide sequence ID" value="XM_029367494.1"/>
</dbReference>
<sequence length="989" mass="107076">MTSLPELRRQPPREGMPREVVAWIRTLHLPRVVRHPKRDLSNGFLVAVICSRYWSSVSMHSYEDRMSAAQKRSNWEMLQKQFALNKCPLSERMIEGMMAGREDYANSFLRQLYTQLTGRAIVEAAPLPAAEVAQPKTLLPQSAPPVTSTKINVEFAAPAVDSRTTSTTRVRELRSSNVAALASSEHPPPVAAAKKQVIHAIAEDQQSSDAGDEAAASDLESAASNDGAAKKKRNWKPPMDFSVSLRPAELRQTVVRPKPRDKRQPTPRDEQKRQQQQQQQQQQPDDAPSPNNEATALDFIEYIVRTQAADQGWMCARDSPAPFTDYFLREESKLGALLPRRLWSALLGSVSELTDRVLRQGGSMADIAALFLRSLPPEETGEGLGRQSSQHSLQPGDGSPAPRLWKKKAPPRGNSGPQRFVFLAAMLSSLSDADTFLAISVYCDDVLSRSAEAMRTLDHATADSYASLLCAALPANRRLAARLLPDVLVAVHSAVAASTRVEARISYCLFLRALLLRLARTVFRGSSRSTKSSSFATNTLSATASDPLAAAAFEAIVPNVLAALSHESSTVRLVGVHLAEALAFTGCPPARSLGDILPLLSAGVKFASPLFNCVGAAWLRTAMKCLSDPYDDHAPPDAEGGAIEKDELCAQAAPHLAAMVQHFSDLLMAPGRLNAKTYVAEQLALCLDDIPSEGKLQSFFNPEKVARSVFSVLQGAPAELVAGFLTPPSSTEGGGRVKGAHSGQVALVPVSSSLLGTLRVDSSLRDCYPLALSEAVLLVFPPEAVRRRSSARPGRNVSGQAAGAEGTPMTPQQILAKATLLLRDRVVPADVAQRVTWMYKVVVACRSGFGFPERPASLSEAAATKRWIAVMRQMYRDVAVLVAAAEMLCTQKGALTDDAANAIAKLAGMAQQIVLRWHVELKKEGALLLKSPTAALPTSSERMTGAMAWYHNSFAELAPKESPPPQQQQSHRPSRHFSASSSRPAERKR</sequence>
<dbReference type="PANTHER" id="PTHR12509:SF8">
    <property type="entry name" value="SPERMATOGENESIS-ASSOCIATED PROTEIN 4"/>
    <property type="match status" value="1"/>
</dbReference>
<evidence type="ECO:0000259" key="2">
    <source>
        <dbReference type="Pfam" id="PF06294"/>
    </source>
</evidence>
<dbReference type="InterPro" id="IPR052111">
    <property type="entry name" value="Spermatogenesis_Ciliary_MAP"/>
</dbReference>
<dbReference type="GO" id="GO:0005930">
    <property type="term" value="C:axoneme"/>
    <property type="evidence" value="ECO:0007669"/>
    <property type="project" value="TreeGrafter"/>
</dbReference>
<gene>
    <name evidence="3" type="ORF">Tco025E_00554</name>
</gene>
<dbReference type="InterPro" id="IPR010441">
    <property type="entry name" value="CH_2"/>
</dbReference>